<protein>
    <submittedName>
        <fullName evidence="2">DUF1801 domain-containing protein</fullName>
    </submittedName>
</protein>
<proteinExistence type="predicted"/>
<dbReference type="AlphaFoldDB" id="A0A952AJJ1"/>
<dbReference type="Proteomes" id="UP000781173">
    <property type="component" value="Unassembled WGS sequence"/>
</dbReference>
<reference evidence="2" key="1">
    <citation type="journal article" date="2022" name="ISME J.">
        <title>A general approach to explore prokaryotic protein glycosylation reveals the unique surface layer modulation of an anammox bacterium.</title>
        <authorList>
            <person name="Pabst M."/>
            <person name="Grouzdev D.S."/>
            <person name="Lawson C.E."/>
            <person name="Kleikamp H.B.C."/>
            <person name="de Ram C."/>
            <person name="Louwen R."/>
            <person name="Lin Y.M."/>
            <person name="Lucker S."/>
            <person name="van Loosdrecht M.C.M."/>
            <person name="Laureni M."/>
        </authorList>
    </citation>
    <scope>NUCLEOTIDE SEQUENCE</scope>
    <source>
        <strain evidence="2">BROCD043</strain>
    </source>
</reference>
<dbReference type="Pfam" id="PF08818">
    <property type="entry name" value="DUF1801"/>
    <property type="match status" value="1"/>
</dbReference>
<evidence type="ECO:0000313" key="2">
    <source>
        <dbReference type="EMBL" id="MBW7953933.1"/>
    </source>
</evidence>
<accession>A0A952AJJ1</accession>
<dbReference type="Gene3D" id="3.90.1150.200">
    <property type="match status" value="1"/>
</dbReference>
<comment type="caution">
    <text evidence="2">The sequence shown here is derived from an EMBL/GenBank/DDBJ whole genome shotgun (WGS) entry which is preliminary data.</text>
</comment>
<feature type="domain" description="YdhG-like" evidence="1">
    <location>
        <begin position="21"/>
        <end position="129"/>
    </location>
</feature>
<gene>
    <name evidence="2" type="ORF">H3C67_04040</name>
</gene>
<name>A0A952AJJ1_9BACT</name>
<evidence type="ECO:0000259" key="1">
    <source>
        <dbReference type="Pfam" id="PF08818"/>
    </source>
</evidence>
<evidence type="ECO:0000313" key="3">
    <source>
        <dbReference type="Proteomes" id="UP000781173"/>
    </source>
</evidence>
<dbReference type="SUPFAM" id="SSF159888">
    <property type="entry name" value="YdhG-like"/>
    <property type="match status" value="1"/>
</dbReference>
<dbReference type="EMBL" id="JACFOF010000010">
    <property type="protein sequence ID" value="MBW7953933.1"/>
    <property type="molecule type" value="Genomic_DNA"/>
</dbReference>
<dbReference type="InterPro" id="IPR014922">
    <property type="entry name" value="YdhG-like"/>
</dbReference>
<organism evidence="2 3">
    <name type="scientific">Candidatus Dojkabacteria bacterium</name>
    <dbReference type="NCBI Taxonomy" id="2099670"/>
    <lineage>
        <taxon>Bacteria</taxon>
        <taxon>Candidatus Dojkabacteria</taxon>
    </lineage>
</organism>
<sequence>MFKPTKATTINEYIDSLPEERKEAIIYLHKFLQGLSPDLKSFFAYNMLGYGSFLYKNYKKEVVKWPLIALANQKNYMSLYVCALEEKEYLAEKYKDKLGKVNVGKSCIRFKKMEDINLEELTKVIKKALLMPGYDNGISS</sequence>